<dbReference type="Proteomes" id="UP000012960">
    <property type="component" value="Unplaced"/>
</dbReference>
<protein>
    <submittedName>
        <fullName evidence="1">Uncharacterized protein</fullName>
    </submittedName>
</protein>
<evidence type="ECO:0000313" key="2">
    <source>
        <dbReference type="Proteomes" id="UP000012960"/>
    </source>
</evidence>
<organism evidence="1 2">
    <name type="scientific">Musa acuminata subsp. malaccensis</name>
    <name type="common">Wild banana</name>
    <name type="synonym">Musa malaccensis</name>
    <dbReference type="NCBI Taxonomy" id="214687"/>
    <lineage>
        <taxon>Eukaryota</taxon>
        <taxon>Viridiplantae</taxon>
        <taxon>Streptophyta</taxon>
        <taxon>Embryophyta</taxon>
        <taxon>Tracheophyta</taxon>
        <taxon>Spermatophyta</taxon>
        <taxon>Magnoliopsida</taxon>
        <taxon>Liliopsida</taxon>
        <taxon>Zingiberales</taxon>
        <taxon>Musaceae</taxon>
        <taxon>Musa</taxon>
    </lineage>
</organism>
<sequence length="34" mass="4056">MRFNYAGMSLFTRGEPLMRVVQYAAQRLQLLHQE</sequence>
<accession>A0A804JN33</accession>
<dbReference type="InParanoid" id="A0A804JN33"/>
<name>A0A804JN33_MUSAM</name>
<dbReference type="EnsemblPlants" id="Ma06_t33020.1">
    <property type="protein sequence ID" value="Ma06_p33020.1"/>
    <property type="gene ID" value="Ma06_g33020"/>
</dbReference>
<dbReference type="AlphaFoldDB" id="A0A804JN33"/>
<reference evidence="1" key="1">
    <citation type="submission" date="2021-05" db="UniProtKB">
        <authorList>
            <consortium name="EnsemblPlants"/>
        </authorList>
    </citation>
    <scope>IDENTIFICATION</scope>
    <source>
        <strain evidence="1">subsp. malaccensis</strain>
    </source>
</reference>
<proteinExistence type="predicted"/>
<evidence type="ECO:0000313" key="1">
    <source>
        <dbReference type="EnsemblPlants" id="Ma06_p33020.1"/>
    </source>
</evidence>
<keyword evidence="2" id="KW-1185">Reference proteome</keyword>
<dbReference type="Gramene" id="Ma06_t33020.1">
    <property type="protein sequence ID" value="Ma06_p33020.1"/>
    <property type="gene ID" value="Ma06_g33020"/>
</dbReference>